<dbReference type="Gene3D" id="3.30.450.40">
    <property type="match status" value="1"/>
</dbReference>
<dbReference type="Pfam" id="PF00990">
    <property type="entry name" value="GGDEF"/>
    <property type="match status" value="1"/>
</dbReference>
<evidence type="ECO:0000313" key="4">
    <source>
        <dbReference type="Proteomes" id="UP000077339"/>
    </source>
</evidence>
<dbReference type="RefSeq" id="WP_068347463.1">
    <property type="nucleotide sequence ID" value="NZ_JFHK01000009.1"/>
</dbReference>
<evidence type="ECO:0000313" key="3">
    <source>
        <dbReference type="EMBL" id="OAA30401.1"/>
    </source>
</evidence>
<dbReference type="OrthoDB" id="48290at2"/>
<dbReference type="InterPro" id="IPR050469">
    <property type="entry name" value="Diguanylate_Cyclase"/>
</dbReference>
<dbReference type="GO" id="GO:0052621">
    <property type="term" value="F:diguanylate cyclase activity"/>
    <property type="evidence" value="ECO:0007669"/>
    <property type="project" value="TreeGrafter"/>
</dbReference>
<keyword evidence="4" id="KW-1185">Reference proteome</keyword>
<dbReference type="SMART" id="SM00065">
    <property type="entry name" value="GAF"/>
    <property type="match status" value="1"/>
</dbReference>
<dbReference type="Gene3D" id="3.30.70.270">
    <property type="match status" value="1"/>
</dbReference>
<dbReference type="PATRIC" id="fig|1453497.3.peg.2014"/>
<evidence type="ECO:0000256" key="1">
    <source>
        <dbReference type="SAM" id="Phobius"/>
    </source>
</evidence>
<sequence>MKKTYLINVILIIVSVLLAIGLANELEEFTFPVKVIPLLLFFVLTDLVPIKAKELRLITNFAGMVPLMIFWDPHLAPFAVFFTIIKQTRSVEHKIQKKVFRVLHYFIMYASGVYFTSWNGNTYLSLLNFALIAKLSSFITGDILNQYMSNIKISLENFVINAIETAYFVFLAIVGGLLWTLYSAGMALEAGFIFMLFPLTLMVVWTIGISLKAKDDAKTSLLRLSSIRSKLAKTLELISTVSSETDIEEALTHVANVIRDAIGYKYVIISIFDTANDRILRVAHAGIPKKEFEKMRNNPPPLEYFKQIQDEKYVVSRSYFIPESSKMLNTEYSFMGRYDELIEAQSEWKPDDVLVIPIYKGADTIGYISVDAPFDGRRPQYEDIEILEIVADQVLRIIEESERYREVLRASKLDHATGLYTHTEFYSILNRLIQAERLFSLIMIDLDDFKQINDTFGHLIGDKTVKKVAEVIKKSLRKEDFAARYGGDEFAIIATGASKNDAIQIAHRMNENLRELRLKEKGQRIKLSWSVGIANFPADGDNASNVVEKADNALYAAKRSGKNRIYAI</sequence>
<dbReference type="Proteomes" id="UP000077339">
    <property type="component" value="Unassembled WGS sequence"/>
</dbReference>
<reference evidence="3 4" key="1">
    <citation type="submission" date="2014-02" db="EMBL/GenBank/DDBJ databases">
        <title>Kosmotoga genome sequencing.</title>
        <authorList>
            <person name="Pollo S.M."/>
            <person name="Charchuk R."/>
            <person name="Nesbo C.L."/>
        </authorList>
    </citation>
    <scope>NUCLEOTIDE SEQUENCE [LARGE SCALE GENOMIC DNA]</scope>
    <source>
        <strain evidence="3 4">S304</strain>
    </source>
</reference>
<proteinExistence type="predicted"/>
<dbReference type="PROSITE" id="PS50887">
    <property type="entry name" value="GGDEF"/>
    <property type="match status" value="1"/>
</dbReference>
<dbReference type="AlphaFoldDB" id="A0A176K1B7"/>
<dbReference type="InterPro" id="IPR043128">
    <property type="entry name" value="Rev_trsase/Diguanyl_cyclase"/>
</dbReference>
<keyword evidence="1" id="KW-0812">Transmembrane</keyword>
<name>A0A176K1B7_9BACT</name>
<dbReference type="CDD" id="cd01949">
    <property type="entry name" value="GGDEF"/>
    <property type="match status" value="1"/>
</dbReference>
<dbReference type="SUPFAM" id="SSF55781">
    <property type="entry name" value="GAF domain-like"/>
    <property type="match status" value="1"/>
</dbReference>
<feature type="transmembrane region" description="Helical" evidence="1">
    <location>
        <begin position="99"/>
        <end position="117"/>
    </location>
</feature>
<dbReference type="EMBL" id="JFHK01000009">
    <property type="protein sequence ID" value="OAA30401.1"/>
    <property type="molecule type" value="Genomic_DNA"/>
</dbReference>
<feature type="transmembrane region" description="Helical" evidence="1">
    <location>
        <begin position="165"/>
        <end position="184"/>
    </location>
</feature>
<feature type="domain" description="GGDEF" evidence="2">
    <location>
        <begin position="437"/>
        <end position="568"/>
    </location>
</feature>
<dbReference type="NCBIfam" id="TIGR00254">
    <property type="entry name" value="GGDEF"/>
    <property type="match status" value="1"/>
</dbReference>
<dbReference type="InterPro" id="IPR029016">
    <property type="entry name" value="GAF-like_dom_sf"/>
</dbReference>
<dbReference type="InterPro" id="IPR029787">
    <property type="entry name" value="Nucleotide_cyclase"/>
</dbReference>
<comment type="caution">
    <text evidence="3">The sequence shown here is derived from an EMBL/GenBank/DDBJ whole genome shotgun (WGS) entry which is preliminary data.</text>
</comment>
<dbReference type="PANTHER" id="PTHR45138:SF9">
    <property type="entry name" value="DIGUANYLATE CYCLASE DGCM-RELATED"/>
    <property type="match status" value="1"/>
</dbReference>
<feature type="transmembrane region" description="Helical" evidence="1">
    <location>
        <begin position="5"/>
        <end position="23"/>
    </location>
</feature>
<dbReference type="SUPFAM" id="SSF55073">
    <property type="entry name" value="Nucleotide cyclase"/>
    <property type="match status" value="1"/>
</dbReference>
<protein>
    <recommendedName>
        <fullName evidence="2">GGDEF domain-containing protein</fullName>
    </recommendedName>
</protein>
<feature type="transmembrane region" description="Helical" evidence="1">
    <location>
        <begin position="29"/>
        <end position="48"/>
    </location>
</feature>
<dbReference type="Pfam" id="PF01590">
    <property type="entry name" value="GAF"/>
    <property type="match status" value="1"/>
</dbReference>
<keyword evidence="1" id="KW-1133">Transmembrane helix</keyword>
<dbReference type="InterPro" id="IPR003018">
    <property type="entry name" value="GAF"/>
</dbReference>
<accession>A0A176K1B7</accession>
<dbReference type="InterPro" id="IPR000160">
    <property type="entry name" value="GGDEF_dom"/>
</dbReference>
<dbReference type="SMART" id="SM00267">
    <property type="entry name" value="GGDEF"/>
    <property type="match status" value="1"/>
</dbReference>
<organism evidence="3 4">
    <name type="scientific">Kosmotoga arenicorallina S304</name>
    <dbReference type="NCBI Taxonomy" id="1453497"/>
    <lineage>
        <taxon>Bacteria</taxon>
        <taxon>Thermotogati</taxon>
        <taxon>Thermotogota</taxon>
        <taxon>Thermotogae</taxon>
        <taxon>Kosmotogales</taxon>
        <taxon>Kosmotogaceae</taxon>
        <taxon>Kosmotoga</taxon>
    </lineage>
</organism>
<gene>
    <name evidence="3" type="ORF">AT15_10180</name>
</gene>
<feature type="transmembrane region" description="Helical" evidence="1">
    <location>
        <begin position="190"/>
        <end position="211"/>
    </location>
</feature>
<feature type="transmembrane region" description="Helical" evidence="1">
    <location>
        <begin position="123"/>
        <end position="144"/>
    </location>
</feature>
<dbReference type="FunFam" id="3.30.70.270:FF:000001">
    <property type="entry name" value="Diguanylate cyclase domain protein"/>
    <property type="match status" value="1"/>
</dbReference>
<keyword evidence="1" id="KW-0472">Membrane</keyword>
<evidence type="ECO:0000259" key="2">
    <source>
        <dbReference type="PROSITE" id="PS50887"/>
    </source>
</evidence>
<dbReference type="PANTHER" id="PTHR45138">
    <property type="entry name" value="REGULATORY COMPONENTS OF SENSORY TRANSDUCTION SYSTEM"/>
    <property type="match status" value="1"/>
</dbReference>
<dbReference type="STRING" id="1453497.AT15_10180"/>